<evidence type="ECO:0000313" key="1">
    <source>
        <dbReference type="Proteomes" id="UP000095283"/>
    </source>
</evidence>
<protein>
    <submittedName>
        <fullName evidence="2">Uncharacterized protein</fullName>
    </submittedName>
</protein>
<dbReference type="Proteomes" id="UP000095283">
    <property type="component" value="Unplaced"/>
</dbReference>
<proteinExistence type="predicted"/>
<organism evidence="1 2">
    <name type="scientific">Heterorhabditis bacteriophora</name>
    <name type="common">Entomopathogenic nematode worm</name>
    <dbReference type="NCBI Taxonomy" id="37862"/>
    <lineage>
        <taxon>Eukaryota</taxon>
        <taxon>Metazoa</taxon>
        <taxon>Ecdysozoa</taxon>
        <taxon>Nematoda</taxon>
        <taxon>Chromadorea</taxon>
        <taxon>Rhabditida</taxon>
        <taxon>Rhabditina</taxon>
        <taxon>Rhabditomorpha</taxon>
        <taxon>Strongyloidea</taxon>
        <taxon>Heterorhabditidae</taxon>
        <taxon>Heterorhabditis</taxon>
    </lineage>
</organism>
<name>A0A1I7XBS1_HETBA</name>
<accession>A0A1I7XBS1</accession>
<reference evidence="2" key="1">
    <citation type="submission" date="2016-11" db="UniProtKB">
        <authorList>
            <consortium name="WormBaseParasite"/>
        </authorList>
    </citation>
    <scope>IDENTIFICATION</scope>
</reference>
<dbReference type="AlphaFoldDB" id="A0A1I7XBS1"/>
<dbReference type="WBParaSite" id="Hba_14967">
    <property type="protein sequence ID" value="Hba_14967"/>
    <property type="gene ID" value="Hba_14967"/>
</dbReference>
<evidence type="ECO:0000313" key="2">
    <source>
        <dbReference type="WBParaSite" id="Hba_14967"/>
    </source>
</evidence>
<keyword evidence="1" id="KW-1185">Reference proteome</keyword>
<sequence>MLKIIYFNIFLYDFLQHFVAPNKYSTEPLEQLEAKLLQSVAS</sequence>